<gene>
    <name evidence="1" type="ORF">J2853_000928</name>
</gene>
<proteinExistence type="predicted"/>
<sequence>MKKHLDSRLARFAAIVVVTTAIVVPAFGTGASASVDSATNLAKPAPAQMLCCNTWP</sequence>
<protein>
    <submittedName>
        <fullName evidence="1">Uncharacterized protein</fullName>
    </submittedName>
</protein>
<keyword evidence="2" id="KW-1185">Reference proteome</keyword>
<reference evidence="1 2" key="1">
    <citation type="submission" date="2023-07" db="EMBL/GenBank/DDBJ databases">
        <title>Sequencing the genomes of 1000 actinobacteria strains.</title>
        <authorList>
            <person name="Klenk H.-P."/>
        </authorList>
    </citation>
    <scope>NUCLEOTIDE SEQUENCE [LARGE SCALE GENOMIC DNA]</scope>
    <source>
        <strain evidence="1 2">DSM 46740</strain>
    </source>
</reference>
<evidence type="ECO:0000313" key="2">
    <source>
        <dbReference type="Proteomes" id="UP001225356"/>
    </source>
</evidence>
<organism evidence="1 2">
    <name type="scientific">Streptosporangium lutulentum</name>
    <dbReference type="NCBI Taxonomy" id="1461250"/>
    <lineage>
        <taxon>Bacteria</taxon>
        <taxon>Bacillati</taxon>
        <taxon>Actinomycetota</taxon>
        <taxon>Actinomycetes</taxon>
        <taxon>Streptosporangiales</taxon>
        <taxon>Streptosporangiaceae</taxon>
        <taxon>Streptosporangium</taxon>
    </lineage>
</organism>
<dbReference type="EMBL" id="JAUSQU010000001">
    <property type="protein sequence ID" value="MDP9841717.1"/>
    <property type="molecule type" value="Genomic_DNA"/>
</dbReference>
<name>A0ABT9Q4V4_9ACTN</name>
<evidence type="ECO:0000313" key="1">
    <source>
        <dbReference type="EMBL" id="MDP9841717.1"/>
    </source>
</evidence>
<dbReference type="Proteomes" id="UP001225356">
    <property type="component" value="Unassembled WGS sequence"/>
</dbReference>
<dbReference type="RefSeq" id="WP_307555278.1">
    <property type="nucleotide sequence ID" value="NZ_JAUSQU010000001.1"/>
</dbReference>
<accession>A0ABT9Q4V4</accession>
<comment type="caution">
    <text evidence="1">The sequence shown here is derived from an EMBL/GenBank/DDBJ whole genome shotgun (WGS) entry which is preliminary data.</text>
</comment>